<gene>
    <name evidence="1" type="ORF">CAL24_08350</name>
</gene>
<keyword evidence="2" id="KW-1185">Reference proteome</keyword>
<comment type="caution">
    <text evidence="1">The sequence shown here is derived from an EMBL/GenBank/DDBJ whole genome shotgun (WGS) entry which is preliminary data.</text>
</comment>
<sequence length="118" mass="13092">MGFRRPQTIRPRAGGQYVKGRWVEGADAVPYTIQASVQPARLSDYDMLQPNAEGRRITAAVRIYTTAVLNVAGQDDQNGDRLVWNRAPHPGDYLVVAVAPWQSGVISHYRYLAVLLAN</sequence>
<accession>A0A261W1K0</accession>
<evidence type="ECO:0000313" key="2">
    <source>
        <dbReference type="Proteomes" id="UP000215633"/>
    </source>
</evidence>
<reference evidence="2" key="1">
    <citation type="submission" date="2017-05" db="EMBL/GenBank/DDBJ databases">
        <title>Complete and WGS of Bordetella genogroups.</title>
        <authorList>
            <person name="Spilker T."/>
            <person name="Lipuma J."/>
        </authorList>
    </citation>
    <scope>NUCLEOTIDE SEQUENCE [LARGE SCALE GENOMIC DNA]</scope>
    <source>
        <strain evidence="2">AU8256</strain>
    </source>
</reference>
<name>A0A261W1K0_9BORD</name>
<dbReference type="AlphaFoldDB" id="A0A261W1K0"/>
<dbReference type="Proteomes" id="UP000215633">
    <property type="component" value="Unassembled WGS sequence"/>
</dbReference>
<evidence type="ECO:0000313" key="1">
    <source>
        <dbReference type="EMBL" id="OZI79911.1"/>
    </source>
</evidence>
<protein>
    <submittedName>
        <fullName evidence="1">Uncharacterized protein</fullName>
    </submittedName>
</protein>
<proteinExistence type="predicted"/>
<dbReference type="RefSeq" id="WP_094806369.1">
    <property type="nucleotide sequence ID" value="NZ_NEVT01000003.1"/>
</dbReference>
<organism evidence="1 2">
    <name type="scientific">Bordetella genomosp. 2</name>
    <dbReference type="NCBI Taxonomy" id="1983456"/>
    <lineage>
        <taxon>Bacteria</taxon>
        <taxon>Pseudomonadati</taxon>
        <taxon>Pseudomonadota</taxon>
        <taxon>Betaproteobacteria</taxon>
        <taxon>Burkholderiales</taxon>
        <taxon>Alcaligenaceae</taxon>
        <taxon>Bordetella</taxon>
    </lineage>
</organism>
<dbReference type="EMBL" id="NEVT01000003">
    <property type="protein sequence ID" value="OZI79911.1"/>
    <property type="molecule type" value="Genomic_DNA"/>
</dbReference>